<feature type="repeat" description="ANK" evidence="3">
    <location>
        <begin position="176"/>
        <end position="204"/>
    </location>
</feature>
<dbReference type="EMBL" id="CADCXV010000335">
    <property type="protein sequence ID" value="CAB0029590.1"/>
    <property type="molecule type" value="Genomic_DNA"/>
</dbReference>
<organism evidence="5 6">
    <name type="scientific">Trichogramma brassicae</name>
    <dbReference type="NCBI Taxonomy" id="86971"/>
    <lineage>
        <taxon>Eukaryota</taxon>
        <taxon>Metazoa</taxon>
        <taxon>Ecdysozoa</taxon>
        <taxon>Arthropoda</taxon>
        <taxon>Hexapoda</taxon>
        <taxon>Insecta</taxon>
        <taxon>Pterygota</taxon>
        <taxon>Neoptera</taxon>
        <taxon>Endopterygota</taxon>
        <taxon>Hymenoptera</taxon>
        <taxon>Apocrita</taxon>
        <taxon>Proctotrupomorpha</taxon>
        <taxon>Chalcidoidea</taxon>
        <taxon>Trichogrammatidae</taxon>
        <taxon>Trichogramma</taxon>
    </lineage>
</organism>
<keyword evidence="6" id="KW-1185">Reference proteome</keyword>
<dbReference type="AlphaFoldDB" id="A0A6H5I3I8"/>
<dbReference type="InterPro" id="IPR002110">
    <property type="entry name" value="Ankyrin_rpt"/>
</dbReference>
<evidence type="ECO:0000256" key="4">
    <source>
        <dbReference type="SAM" id="MobiDB-lite"/>
    </source>
</evidence>
<evidence type="ECO:0000256" key="3">
    <source>
        <dbReference type="PROSITE-ProRule" id="PRU00023"/>
    </source>
</evidence>
<feature type="repeat" description="ANK" evidence="3">
    <location>
        <begin position="103"/>
        <end position="135"/>
    </location>
</feature>
<reference evidence="5 6" key="1">
    <citation type="submission" date="2020-02" db="EMBL/GenBank/DDBJ databases">
        <authorList>
            <person name="Ferguson B K."/>
        </authorList>
    </citation>
    <scope>NUCLEOTIDE SEQUENCE [LARGE SCALE GENOMIC DNA]</scope>
</reference>
<dbReference type="PANTHER" id="PTHR24173">
    <property type="entry name" value="ANKYRIN REPEAT CONTAINING"/>
    <property type="match status" value="1"/>
</dbReference>
<feature type="compositionally biased region" description="Gly residues" evidence="4">
    <location>
        <begin position="39"/>
        <end position="48"/>
    </location>
</feature>
<dbReference type="SMART" id="SM00248">
    <property type="entry name" value="ANK"/>
    <property type="match status" value="4"/>
</dbReference>
<evidence type="ECO:0000256" key="1">
    <source>
        <dbReference type="ARBA" id="ARBA00022737"/>
    </source>
</evidence>
<dbReference type="OrthoDB" id="194358at2759"/>
<sequence>MAGCYDVVEKFLDNGQDPNLIMDSSLCIGTINPAATLGSGRGTHGGGTTAAETWRNPNLTNDEGDIALHIICSKEFDKDLVSMLFELSDEGNQPIQVDAQNDWGTTPLQLALQCGHKNWAEFLLRRGANPRLANKEGLSPLHAICARNDDDDLVEIFLNINDEIQQTIQVDARDKKGRTPLQLAVANLLPHVVDVLLDHGADLSSFVFPTESDFDEKFKWPSYDTYSKLSKCSCIFIVIENLEKRGYELQRIEATL</sequence>
<proteinExistence type="predicted"/>
<dbReference type="Pfam" id="PF12796">
    <property type="entry name" value="Ank_2"/>
    <property type="match status" value="1"/>
</dbReference>
<dbReference type="PANTHER" id="PTHR24173:SF74">
    <property type="entry name" value="ANKYRIN REPEAT DOMAIN-CONTAINING PROTEIN 16"/>
    <property type="match status" value="1"/>
</dbReference>
<accession>A0A6H5I3I8</accession>
<evidence type="ECO:0000313" key="6">
    <source>
        <dbReference type="Proteomes" id="UP000479190"/>
    </source>
</evidence>
<evidence type="ECO:0000313" key="5">
    <source>
        <dbReference type="EMBL" id="CAB0029590.1"/>
    </source>
</evidence>
<dbReference type="PROSITE" id="PS50088">
    <property type="entry name" value="ANK_REPEAT"/>
    <property type="match status" value="2"/>
</dbReference>
<gene>
    <name evidence="5" type="ORF">TBRA_LOCUS1619</name>
</gene>
<evidence type="ECO:0000256" key="2">
    <source>
        <dbReference type="ARBA" id="ARBA00023043"/>
    </source>
</evidence>
<dbReference type="Proteomes" id="UP000479190">
    <property type="component" value="Unassembled WGS sequence"/>
</dbReference>
<feature type="region of interest" description="Disordered" evidence="4">
    <location>
        <begin position="38"/>
        <end position="58"/>
    </location>
</feature>
<dbReference type="SUPFAM" id="SSF48403">
    <property type="entry name" value="Ankyrin repeat"/>
    <property type="match status" value="1"/>
</dbReference>
<dbReference type="Gene3D" id="1.25.40.20">
    <property type="entry name" value="Ankyrin repeat-containing domain"/>
    <property type="match status" value="2"/>
</dbReference>
<keyword evidence="2 3" id="KW-0040">ANK repeat</keyword>
<keyword evidence="1" id="KW-0677">Repeat</keyword>
<name>A0A6H5I3I8_9HYME</name>
<dbReference type="InterPro" id="IPR036770">
    <property type="entry name" value="Ankyrin_rpt-contain_sf"/>
</dbReference>
<dbReference type="PROSITE" id="PS50297">
    <property type="entry name" value="ANK_REP_REGION"/>
    <property type="match status" value="2"/>
</dbReference>
<protein>
    <submittedName>
        <fullName evidence="5">Uncharacterized protein</fullName>
    </submittedName>
</protein>